<keyword evidence="4" id="KW-1185">Reference proteome</keyword>
<evidence type="ECO:0000256" key="1">
    <source>
        <dbReference type="SAM" id="Phobius"/>
    </source>
</evidence>
<dbReference type="Proteomes" id="UP000826722">
    <property type="component" value="Chromosome"/>
</dbReference>
<evidence type="ECO:0000313" key="4">
    <source>
        <dbReference type="Proteomes" id="UP000826722"/>
    </source>
</evidence>
<dbReference type="EMBL" id="AP024110">
    <property type="protein sequence ID" value="BCM26125.1"/>
    <property type="molecule type" value="Genomic_DNA"/>
</dbReference>
<proteinExistence type="predicted"/>
<feature type="domain" description="Fatty acid desaturase" evidence="2">
    <location>
        <begin position="42"/>
        <end position="275"/>
    </location>
</feature>
<dbReference type="Pfam" id="PF00487">
    <property type="entry name" value="FA_desaturase"/>
    <property type="match status" value="1"/>
</dbReference>
<dbReference type="KEGG" id="mpau:ZMTM_23840"/>
<dbReference type="RefSeq" id="WP_221764145.1">
    <property type="nucleotide sequence ID" value="NZ_AP024110.1"/>
</dbReference>
<feature type="transmembrane region" description="Helical" evidence="1">
    <location>
        <begin position="163"/>
        <end position="183"/>
    </location>
</feature>
<gene>
    <name evidence="3" type="ORF">ZMTM_23840</name>
</gene>
<feature type="transmembrane region" description="Helical" evidence="1">
    <location>
        <begin position="43"/>
        <end position="61"/>
    </location>
</feature>
<organism evidence="3 4">
    <name type="scientific">Methyloradius palustris</name>
    <dbReference type="NCBI Taxonomy" id="2778876"/>
    <lineage>
        <taxon>Bacteria</taxon>
        <taxon>Pseudomonadati</taxon>
        <taxon>Pseudomonadota</taxon>
        <taxon>Betaproteobacteria</taxon>
        <taxon>Nitrosomonadales</taxon>
        <taxon>Methylophilaceae</taxon>
        <taxon>Methyloradius</taxon>
    </lineage>
</organism>
<protein>
    <submittedName>
        <fullName evidence="3">Fatty acid desaturase</fullName>
    </submittedName>
</protein>
<dbReference type="AlphaFoldDB" id="A0A8D5JMR1"/>
<reference evidence="3" key="1">
    <citation type="journal article" date="2021" name="Arch. Microbiol.">
        <title>Methyloradius palustris gen. nov., sp. nov., a methanol-oxidizing bacterium isolated from snow.</title>
        <authorList>
            <person name="Miyadera T."/>
            <person name="Kojima H."/>
            <person name="Fukui M."/>
        </authorList>
    </citation>
    <scope>NUCLEOTIDE SEQUENCE</scope>
    <source>
        <strain evidence="3">Zm11</strain>
    </source>
</reference>
<evidence type="ECO:0000313" key="3">
    <source>
        <dbReference type="EMBL" id="BCM26125.1"/>
    </source>
</evidence>
<accession>A0A8D5JMR1</accession>
<dbReference type="InterPro" id="IPR005804">
    <property type="entry name" value="FA_desaturase_dom"/>
</dbReference>
<feature type="transmembrane region" description="Helical" evidence="1">
    <location>
        <begin position="15"/>
        <end position="37"/>
    </location>
</feature>
<keyword evidence="1" id="KW-1133">Transmembrane helix</keyword>
<dbReference type="GO" id="GO:0006629">
    <property type="term" value="P:lipid metabolic process"/>
    <property type="evidence" value="ECO:0007669"/>
    <property type="project" value="InterPro"/>
</dbReference>
<name>A0A8D5JMR1_9PROT</name>
<evidence type="ECO:0000259" key="2">
    <source>
        <dbReference type="Pfam" id="PF00487"/>
    </source>
</evidence>
<keyword evidence="1" id="KW-0472">Membrane</keyword>
<sequence length="288" mass="34102">MAKNKPNRFIFAHSYWDIIPVFFGIAHLAYLLMMFVLFDHLPWWANVLLGLVYAVSISWNINGISHNFIHNAYFKSEILNRLFSLMESVTMVFSQTFYDNVHRRHHIGNSDLPDAEGKTRDPLSIYLHGKYGQPENVWAYTFKSYFRDDPSEIFHDIKRRSSFLAWFGVFEIAVSILVVIIGFALNWKFMLFMVPFYYLGNSFSSLNGYYEHYKGNPNLPIAWGVSSYSWLYNFIWFNNGYHAEHHYRPSQHWTQMKTLHKQLAEKQKEAGVHVIKWSHNLGFLQDFK</sequence>
<keyword evidence="1" id="KW-0812">Transmembrane</keyword>